<organism evidence="3 4">
    <name type="scientific">Cutaneotrichosporon oleaginosum</name>
    <dbReference type="NCBI Taxonomy" id="879819"/>
    <lineage>
        <taxon>Eukaryota</taxon>
        <taxon>Fungi</taxon>
        <taxon>Dikarya</taxon>
        <taxon>Basidiomycota</taxon>
        <taxon>Agaricomycotina</taxon>
        <taxon>Tremellomycetes</taxon>
        <taxon>Trichosporonales</taxon>
        <taxon>Trichosporonaceae</taxon>
        <taxon>Cutaneotrichosporon</taxon>
    </lineage>
</organism>
<keyword evidence="4" id="KW-1185">Reference proteome</keyword>
<feature type="compositionally biased region" description="Basic residues" evidence="1">
    <location>
        <begin position="129"/>
        <end position="138"/>
    </location>
</feature>
<dbReference type="GeneID" id="28984565"/>
<evidence type="ECO:0000313" key="3">
    <source>
        <dbReference type="EMBL" id="KLT40303.1"/>
    </source>
</evidence>
<dbReference type="FunFam" id="3.30.720.10:FF:000008">
    <property type="entry name" value="Unplaced genomic scaffold supercont1.11, whole genome shotgun sequence"/>
    <property type="match status" value="1"/>
</dbReference>
<dbReference type="STRING" id="879819.A0A0J0XGW2"/>
<name>A0A0J0XGW2_9TREE</name>
<dbReference type="GO" id="GO:0005786">
    <property type="term" value="C:signal recognition particle, endoplasmic reticulum targeting"/>
    <property type="evidence" value="ECO:0007669"/>
    <property type="project" value="TreeGrafter"/>
</dbReference>
<proteinExistence type="predicted"/>
<dbReference type="RefSeq" id="XP_018276794.1">
    <property type="nucleotide sequence ID" value="XM_018423962.1"/>
</dbReference>
<protein>
    <submittedName>
        <fullName evidence="3">Signal recognition particle, SRP9/SRP14 subunit</fullName>
    </submittedName>
</protein>
<reference evidence="3 4" key="1">
    <citation type="submission" date="2015-03" db="EMBL/GenBank/DDBJ databases">
        <title>Genomics and transcriptomics of the oil-accumulating basidiomycete yeast T. oleaginosus allow insights into substrate utilization and the diverse evolutionary trajectories of mating systems in fungi.</title>
        <authorList>
            <consortium name="DOE Joint Genome Institute"/>
            <person name="Kourist R."/>
            <person name="Kracht O."/>
            <person name="Bracharz F."/>
            <person name="Lipzen A."/>
            <person name="Nolan M."/>
            <person name="Ohm R."/>
            <person name="Grigoriev I."/>
            <person name="Sun S."/>
            <person name="Heitman J."/>
            <person name="Bruck T."/>
            <person name="Nowrousian M."/>
        </authorList>
    </citation>
    <scope>NUCLEOTIDE SEQUENCE [LARGE SCALE GENOMIC DNA]</scope>
    <source>
        <strain evidence="3 4">IBC0246</strain>
    </source>
</reference>
<dbReference type="SUPFAM" id="SSF54762">
    <property type="entry name" value="Signal recognition particle alu RNA binding heterodimer, SRP9/14"/>
    <property type="match status" value="1"/>
</dbReference>
<accession>A0A0J0XGW2</accession>
<gene>
    <name evidence="3" type="ORF">CC85DRAFT_287625</name>
</gene>
<feature type="region of interest" description="Disordered" evidence="1">
    <location>
        <begin position="78"/>
        <end position="138"/>
    </location>
</feature>
<dbReference type="InterPro" id="IPR009018">
    <property type="entry name" value="Signal_recog_particle_SRP9/14"/>
</dbReference>
<dbReference type="InterPro" id="IPR039432">
    <property type="entry name" value="SRP9_dom"/>
</dbReference>
<dbReference type="GO" id="GO:0008312">
    <property type="term" value="F:7S RNA binding"/>
    <property type="evidence" value="ECO:0007669"/>
    <property type="project" value="InterPro"/>
</dbReference>
<dbReference type="InterPro" id="IPR039914">
    <property type="entry name" value="SRP9-like"/>
</dbReference>
<dbReference type="Gene3D" id="3.30.720.10">
    <property type="entry name" value="Signal recognition particle alu RNA binding heterodimer, srp9/1"/>
    <property type="match status" value="1"/>
</dbReference>
<feature type="domain" description="SRP9" evidence="2">
    <location>
        <begin position="5"/>
        <end position="71"/>
    </location>
</feature>
<evidence type="ECO:0000259" key="2">
    <source>
        <dbReference type="Pfam" id="PF05486"/>
    </source>
</evidence>
<dbReference type="OrthoDB" id="360923at2759"/>
<dbReference type="Proteomes" id="UP000053611">
    <property type="component" value="Unassembled WGS sequence"/>
</dbReference>
<evidence type="ECO:0000256" key="1">
    <source>
        <dbReference type="SAM" id="MobiDB-lite"/>
    </source>
</evidence>
<dbReference type="PANTHER" id="PTHR12834:SF12">
    <property type="entry name" value="SIGNAL RECOGNITION PARTICLE 9 KDA PROTEIN"/>
    <property type="match status" value="1"/>
</dbReference>
<dbReference type="AlphaFoldDB" id="A0A0J0XGW2"/>
<dbReference type="PANTHER" id="PTHR12834">
    <property type="entry name" value="SIGNAL RECOGNITION PARTICLE 9 KDA PROTEIN"/>
    <property type="match status" value="1"/>
</dbReference>
<evidence type="ECO:0000313" key="4">
    <source>
        <dbReference type="Proteomes" id="UP000053611"/>
    </source>
</evidence>
<sequence>MVYTKTWTEFESAVIDLYNRAPRKARYVVKFEPKTGKLVIKVTDDSKCLMYKTHSAIILNRFETLNHRLLSTIANARRRAPTAPLLNSGSAGVGTPAAEGDDPMSGGGVASPAQAPGTPKPAPAAGGGGKKKKKKGKR</sequence>
<dbReference type="EMBL" id="KQ087237">
    <property type="protein sequence ID" value="KLT40303.1"/>
    <property type="molecule type" value="Genomic_DNA"/>
</dbReference>
<dbReference type="GO" id="GO:0006614">
    <property type="term" value="P:SRP-dependent cotranslational protein targeting to membrane"/>
    <property type="evidence" value="ECO:0007669"/>
    <property type="project" value="InterPro"/>
</dbReference>
<dbReference type="Pfam" id="PF05486">
    <property type="entry name" value="SRP9-21"/>
    <property type="match status" value="1"/>
</dbReference>